<proteinExistence type="predicted"/>
<gene>
    <name evidence="2" type="ORF">F5984_00350</name>
</gene>
<evidence type="ECO:0000313" key="2">
    <source>
        <dbReference type="EMBL" id="KAB7732448.1"/>
    </source>
</evidence>
<accession>A0A7J5U3L8</accession>
<comment type="caution">
    <text evidence="2">The sequence shown here is derived from an EMBL/GenBank/DDBJ whole genome shotgun (WGS) entry which is preliminary data.</text>
</comment>
<dbReference type="AlphaFoldDB" id="A0A7J5U3L8"/>
<evidence type="ECO:0000313" key="3">
    <source>
        <dbReference type="Proteomes" id="UP000488299"/>
    </source>
</evidence>
<organism evidence="2 3">
    <name type="scientific">Rudanella paleaurantiibacter</name>
    <dbReference type="NCBI Taxonomy" id="2614655"/>
    <lineage>
        <taxon>Bacteria</taxon>
        <taxon>Pseudomonadati</taxon>
        <taxon>Bacteroidota</taxon>
        <taxon>Cytophagia</taxon>
        <taxon>Cytophagales</taxon>
        <taxon>Cytophagaceae</taxon>
        <taxon>Rudanella</taxon>
    </lineage>
</organism>
<sequence length="120" mass="12861">MKKVWFVGLLLGLAGCAGNEIAANPADVEVAYAETQCADPWLRPTNTSAIGYVADDTRATAILGYLKTNGVPSARDVRFQAPPPVGFNCQDCTCPSGRTIRVTISSVDLENARKIGFKRE</sequence>
<protein>
    <recommendedName>
        <fullName evidence="4">Lipoprotein</fullName>
    </recommendedName>
</protein>
<dbReference type="PROSITE" id="PS51257">
    <property type="entry name" value="PROKAR_LIPOPROTEIN"/>
    <property type="match status" value="1"/>
</dbReference>
<feature type="chain" id="PRO_5029757104" description="Lipoprotein" evidence="1">
    <location>
        <begin position="23"/>
        <end position="120"/>
    </location>
</feature>
<evidence type="ECO:0008006" key="4">
    <source>
        <dbReference type="Google" id="ProtNLM"/>
    </source>
</evidence>
<dbReference type="Proteomes" id="UP000488299">
    <property type="component" value="Unassembled WGS sequence"/>
</dbReference>
<reference evidence="2 3" key="1">
    <citation type="submission" date="2019-10" db="EMBL/GenBank/DDBJ databases">
        <title>Rudanella paleaurantiibacter sp. nov., isolated from sludge.</title>
        <authorList>
            <person name="Xu S.Q."/>
        </authorList>
    </citation>
    <scope>NUCLEOTIDE SEQUENCE [LARGE SCALE GENOMIC DNA]</scope>
    <source>
        <strain evidence="2 3">HX-22-17</strain>
    </source>
</reference>
<keyword evidence="1" id="KW-0732">Signal</keyword>
<dbReference type="EMBL" id="WELI01000001">
    <property type="protein sequence ID" value="KAB7732448.1"/>
    <property type="molecule type" value="Genomic_DNA"/>
</dbReference>
<dbReference type="RefSeq" id="WP_152121755.1">
    <property type="nucleotide sequence ID" value="NZ_WELI01000001.1"/>
</dbReference>
<name>A0A7J5U3L8_9BACT</name>
<evidence type="ECO:0000256" key="1">
    <source>
        <dbReference type="SAM" id="SignalP"/>
    </source>
</evidence>
<keyword evidence="3" id="KW-1185">Reference proteome</keyword>
<feature type="signal peptide" evidence="1">
    <location>
        <begin position="1"/>
        <end position="22"/>
    </location>
</feature>